<feature type="domain" description="Glycosyltransferase 2-like" evidence="5">
    <location>
        <begin position="4"/>
        <end position="168"/>
    </location>
</feature>
<dbReference type="PANTHER" id="PTHR43398:SF1">
    <property type="entry name" value="DOLICHOL-PHOSPHATE MANNOSYLTRANSFERASE SUBUNIT 1"/>
    <property type="match status" value="1"/>
</dbReference>
<dbReference type="UniPathway" id="UPA00378"/>
<dbReference type="CDD" id="cd06442">
    <property type="entry name" value="DPM1_like"/>
    <property type="match status" value="1"/>
</dbReference>
<keyword evidence="7" id="KW-1185">Reference proteome</keyword>
<comment type="catalytic activity">
    <reaction evidence="4">
        <text>a di-trans,poly-cis-dolichyl phosphate + GDP-alpha-D-mannose = a di-trans,poly-cis-dolichyl beta-D-mannosyl phosphate + GDP</text>
        <dbReference type="Rhea" id="RHEA:21184"/>
        <dbReference type="Rhea" id="RHEA-COMP:19498"/>
        <dbReference type="Rhea" id="RHEA-COMP:19501"/>
        <dbReference type="ChEBI" id="CHEBI:57527"/>
        <dbReference type="ChEBI" id="CHEBI:57683"/>
        <dbReference type="ChEBI" id="CHEBI:58189"/>
        <dbReference type="ChEBI" id="CHEBI:58211"/>
    </reaction>
</comment>
<dbReference type="PANTHER" id="PTHR43398">
    <property type="entry name" value="DOLICHOL-PHOSPHATE MANNOSYLTRANSFERASE SUBUNIT 1"/>
    <property type="match status" value="1"/>
</dbReference>
<keyword evidence="2 4" id="KW-0328">Glycosyltransferase</keyword>
<keyword evidence="3 4" id="KW-0808">Transferase</keyword>
<reference evidence="7" key="1">
    <citation type="submission" date="2011-05" db="EMBL/GenBank/DDBJ databases">
        <title>The genome sequence of Vittaforma corneae strain ATCC 50505.</title>
        <authorList>
            <consortium name="The Broad Institute Genome Sequencing Platform"/>
            <person name="Cuomo C."/>
            <person name="Didier E."/>
            <person name="Bowers L."/>
            <person name="Young S.K."/>
            <person name="Zeng Q."/>
            <person name="Gargeya S."/>
            <person name="Fitzgerald M."/>
            <person name="Haas B."/>
            <person name="Abouelleil A."/>
            <person name="Alvarado L."/>
            <person name="Arachchi H.M."/>
            <person name="Berlin A."/>
            <person name="Chapman S.B."/>
            <person name="Gearin G."/>
            <person name="Goldberg J."/>
            <person name="Griggs A."/>
            <person name="Gujja S."/>
            <person name="Hansen M."/>
            <person name="Heiman D."/>
            <person name="Howarth C."/>
            <person name="Larimer J."/>
            <person name="Lui A."/>
            <person name="MacDonald P.J.P."/>
            <person name="McCowen C."/>
            <person name="Montmayeur A."/>
            <person name="Murphy C."/>
            <person name="Neiman D."/>
            <person name="Pearson M."/>
            <person name="Priest M."/>
            <person name="Roberts A."/>
            <person name="Saif S."/>
            <person name="Shea T."/>
            <person name="Sisk P."/>
            <person name="Stolte C."/>
            <person name="Sykes S."/>
            <person name="Wortman J."/>
            <person name="Nusbaum C."/>
            <person name="Birren B."/>
        </authorList>
    </citation>
    <scope>NUCLEOTIDE SEQUENCE [LARGE SCALE GENOMIC DNA]</scope>
    <source>
        <strain evidence="7">ATCC 50505</strain>
    </source>
</reference>
<dbReference type="GeneID" id="19882412"/>
<organism evidence="6 7">
    <name type="scientific">Vittaforma corneae (strain ATCC 50505)</name>
    <name type="common">Microsporidian parasite</name>
    <name type="synonym">Nosema corneum</name>
    <dbReference type="NCBI Taxonomy" id="993615"/>
    <lineage>
        <taxon>Eukaryota</taxon>
        <taxon>Fungi</taxon>
        <taxon>Fungi incertae sedis</taxon>
        <taxon>Microsporidia</taxon>
        <taxon>Nosematidae</taxon>
        <taxon>Vittaforma</taxon>
    </lineage>
</organism>
<dbReference type="EC" id="2.4.1.83" evidence="4"/>
<evidence type="ECO:0000256" key="2">
    <source>
        <dbReference type="ARBA" id="ARBA00022676"/>
    </source>
</evidence>
<dbReference type="STRING" id="993615.L2GK04"/>
<keyword evidence="4" id="KW-0256">Endoplasmic reticulum</keyword>
<dbReference type="Pfam" id="PF00535">
    <property type="entry name" value="Glycos_transf_2"/>
    <property type="match status" value="1"/>
</dbReference>
<dbReference type="Proteomes" id="UP000011082">
    <property type="component" value="Unassembled WGS sequence"/>
</dbReference>
<dbReference type="SUPFAM" id="SSF53448">
    <property type="entry name" value="Nucleotide-diphospho-sugar transferases"/>
    <property type="match status" value="1"/>
</dbReference>
<evidence type="ECO:0000313" key="6">
    <source>
        <dbReference type="EMBL" id="ELA41213.1"/>
    </source>
</evidence>
<dbReference type="InterPro" id="IPR001173">
    <property type="entry name" value="Glyco_trans_2-like"/>
</dbReference>
<dbReference type="GO" id="GO:0004582">
    <property type="term" value="F:dolichyl-phosphate beta-D-mannosyltransferase activity"/>
    <property type="evidence" value="ECO:0007669"/>
    <property type="project" value="UniProtKB-UniRule"/>
</dbReference>
<dbReference type="InParanoid" id="L2GK04"/>
<comment type="subunit">
    <text evidence="4">Component of the dolichol-phosphate mannose (DPM) synthase complex.</text>
</comment>
<sequence>MINVILSTYNEAENIIPMLGMLIKTLKGLGVPFLIIVVDGGSSDGTPRIVKNLRLSYVMVIEERCKSGLGKSYLKGLKYCKYEYTIILDADLQHDPFFITQFFKLANSPEKYDIVTGTRYAQSGMVSRWSFVRRFLSRFSNNLARYVIGLKTSDLTGSFRCYRTSVLKILLAESNCSGFSIQMEAISRAEKKGLKIAEVPIIFYDRSAGQSKFGLNEFCLFVKLCSNFILQSEDGLFDGF</sequence>
<comment type="similarity">
    <text evidence="1 4">Belongs to the glycosyltransferase 2 family.</text>
</comment>
<evidence type="ECO:0000313" key="7">
    <source>
        <dbReference type="Proteomes" id="UP000011082"/>
    </source>
</evidence>
<dbReference type="FunCoup" id="L2GK04">
    <property type="interactions" value="139"/>
</dbReference>
<evidence type="ECO:0000256" key="1">
    <source>
        <dbReference type="ARBA" id="ARBA00006739"/>
    </source>
</evidence>
<dbReference type="OrthoDB" id="2603at2759"/>
<accession>L2GK04</accession>
<protein>
    <recommendedName>
        <fullName evidence="4">Dolichol-phosphate mannosyltransferase subunit 1</fullName>
        <ecNumber evidence="4">2.4.1.83</ecNumber>
    </recommendedName>
</protein>
<dbReference type="GO" id="GO:0005783">
    <property type="term" value="C:endoplasmic reticulum"/>
    <property type="evidence" value="ECO:0007669"/>
    <property type="project" value="UniProtKB-SubCell"/>
</dbReference>
<evidence type="ECO:0000256" key="3">
    <source>
        <dbReference type="ARBA" id="ARBA00022679"/>
    </source>
</evidence>
<proteinExistence type="inferred from homology"/>
<evidence type="ECO:0000259" key="5">
    <source>
        <dbReference type="Pfam" id="PF00535"/>
    </source>
</evidence>
<comment type="function">
    <text evidence="4">Transfers mannose from GDP-mannose to dolichol monophosphate to form dolichol phosphate mannose (Dol-P-Man) which is the mannosyl donor in pathways leading to N-glycosylation, glycosyl phosphatidylinositol membrane anchoring, and O-mannosylation of proteins.</text>
</comment>
<name>L2GK04_VITCO</name>
<dbReference type="InterPro" id="IPR039528">
    <property type="entry name" value="DPM1-like"/>
</dbReference>
<dbReference type="HOGENOM" id="CLU_033536_13_3_1"/>
<gene>
    <name evidence="6" type="ORF">VICG_01702</name>
</gene>
<comment type="subcellular location">
    <subcellularLocation>
        <location evidence="4">Endoplasmic reticulum</location>
    </subcellularLocation>
</comment>
<dbReference type="AlphaFoldDB" id="L2GK04"/>
<dbReference type="VEuPathDB" id="MicrosporidiaDB:VICG_01702"/>
<dbReference type="RefSeq" id="XP_007605147.1">
    <property type="nucleotide sequence ID" value="XM_007605085.1"/>
</dbReference>
<evidence type="ECO:0000256" key="4">
    <source>
        <dbReference type="RuleBase" id="RU365083"/>
    </source>
</evidence>
<dbReference type="EMBL" id="JH370147">
    <property type="protein sequence ID" value="ELA41213.1"/>
    <property type="molecule type" value="Genomic_DNA"/>
</dbReference>
<dbReference type="Gene3D" id="3.90.550.10">
    <property type="entry name" value="Spore Coat Polysaccharide Biosynthesis Protein SpsA, Chain A"/>
    <property type="match status" value="1"/>
</dbReference>
<dbReference type="OMA" id="SAWANFY"/>
<comment type="pathway">
    <text evidence="4">Protein modification; protein glycosylation.</text>
</comment>
<dbReference type="InterPro" id="IPR029044">
    <property type="entry name" value="Nucleotide-diphossugar_trans"/>
</dbReference>